<dbReference type="PROSITE" id="PS51669">
    <property type="entry name" value="4FE4S_MOW_BIS_MGD"/>
    <property type="match status" value="1"/>
</dbReference>
<evidence type="ECO:0000256" key="1">
    <source>
        <dbReference type="ARBA" id="ARBA00001942"/>
    </source>
</evidence>
<comment type="cofactor">
    <cofactor evidence="1">
        <name>Mo-bis(molybdopterin guanine dinucleotide)</name>
        <dbReference type="ChEBI" id="CHEBI:60539"/>
    </cofactor>
</comment>
<sequence length="789" mass="88055">MGISRRNFIKAGLAGSTALGLSGPMASKKWFQSATDNSKQANEIDAFTYHTPNCGGRCAFKCTVRDGKLSLIQPNTWADNRFSTICLKGLSEVERVYSPDRLQTPLKRVGKRGEGKFVPISWDEALDSIADNLKKVIDKHGGKSVLLSLSSGVEHNYQHLSTLLGTQWVCEHGIDIGAANGLEKCIGGNVYAYVQNEVTDWVNSSTIIMLGCNLLETTITDSKFFFAAKEAGTKIIAVDPNYSTTASKSNQWIAINPGTDGALLLGMISLIIDNEWYDHDFLVKNSSFPFLVREDNGQFLRSNQSVKEDDIQPPLVWDEISNSAKPFNKKGIKPALVAEHTIDGVKVKTVFSLLKANQKQYTLSWAAEETGIEKHIITELTKDYATKGPAVLGWGFGGLDKMSNADIVGHAGAILGTLTGNFGRVGGSVGALTHHAAAWSAKLNDWKFPKKFQISPLEMPTSDFREKKSSVKAVINVGNTLQQHFANLSKTQDWIQNLDFLLTIEPFHNPSVNYSDIVLPAATPFESEYDIVNMQINRSHVLLSEKVIDPLYESKSDFQIEKEILTKFGLDKYLPKTPEELIEHQLNSKDPALNGINVKTLKKNNFIMRLNVPDKPYRGLMDQKYDTPTEKIEVYTEQLVAFNQALPNYERPSEVYKGNPLMEKYPLQFIQARSRYHVHSQFTNVKWLTQLEGGGPKLDINPADGKARGLANNAKVEIFNDRGSFKATCKFTEAMRPGQVRMHEGWWTEHMIEGNLQNVTNDTFIDRHYKLTNGPVIPFNDTLVEVKKI</sequence>
<dbReference type="PANTHER" id="PTHR43742:SF6">
    <property type="entry name" value="OXIDOREDUCTASE YYAE-RELATED"/>
    <property type="match status" value="1"/>
</dbReference>
<evidence type="ECO:0000313" key="10">
    <source>
        <dbReference type="Proteomes" id="UP000306980"/>
    </source>
</evidence>
<dbReference type="InterPro" id="IPR006311">
    <property type="entry name" value="TAT_signal"/>
</dbReference>
<dbReference type="PROSITE" id="PS51318">
    <property type="entry name" value="TAT"/>
    <property type="match status" value="1"/>
</dbReference>
<dbReference type="Gene3D" id="2.40.40.20">
    <property type="match status" value="1"/>
</dbReference>
<comment type="caution">
    <text evidence="9">The sequence shown here is derived from an EMBL/GenBank/DDBJ whole genome shotgun (WGS) entry which is preliminary data.</text>
</comment>
<keyword evidence="4" id="KW-0732">Signal</keyword>
<keyword evidence="6" id="KW-0408">Iron</keyword>
<dbReference type="InterPro" id="IPR006963">
    <property type="entry name" value="Mopterin_OxRdtase_4Fe-4S_dom"/>
</dbReference>
<dbReference type="RefSeq" id="WP_138603134.1">
    <property type="nucleotide sequence ID" value="NZ_VCIA01000001.1"/>
</dbReference>
<dbReference type="GO" id="GO:0043546">
    <property type="term" value="F:molybdopterin cofactor binding"/>
    <property type="evidence" value="ECO:0007669"/>
    <property type="project" value="InterPro"/>
</dbReference>
<reference evidence="9 10" key="1">
    <citation type="submission" date="2019-05" db="EMBL/GenBank/DDBJ databases">
        <title>Genomic analysis of Lentibacillus sp. NKC220-2.</title>
        <authorList>
            <person name="Oh Y.J."/>
        </authorList>
    </citation>
    <scope>NUCLEOTIDE SEQUENCE [LARGE SCALE GENOMIC DNA]</scope>
    <source>
        <strain evidence="9 10">NKC220-2</strain>
    </source>
</reference>
<keyword evidence="7" id="KW-0411">Iron-sulfur</keyword>
<protein>
    <submittedName>
        <fullName evidence="9">Dehydrogenase</fullName>
    </submittedName>
</protein>
<evidence type="ECO:0000256" key="5">
    <source>
        <dbReference type="ARBA" id="ARBA00023002"/>
    </source>
</evidence>
<keyword evidence="5" id="KW-0560">Oxidoreductase</keyword>
<evidence type="ECO:0000256" key="4">
    <source>
        <dbReference type="ARBA" id="ARBA00022729"/>
    </source>
</evidence>
<dbReference type="SUPFAM" id="SSF53706">
    <property type="entry name" value="Formate dehydrogenase/DMSO reductase, domains 1-3"/>
    <property type="match status" value="1"/>
</dbReference>
<proteinExistence type="inferred from homology"/>
<evidence type="ECO:0000256" key="7">
    <source>
        <dbReference type="ARBA" id="ARBA00023014"/>
    </source>
</evidence>
<feature type="domain" description="4Fe-4S Mo/W bis-MGD-type" evidence="8">
    <location>
        <begin position="38"/>
        <end position="100"/>
    </location>
</feature>
<accession>A0A5S3QK35</accession>
<dbReference type="GO" id="GO:0016491">
    <property type="term" value="F:oxidoreductase activity"/>
    <property type="evidence" value="ECO:0007669"/>
    <property type="project" value="UniProtKB-KW"/>
</dbReference>
<dbReference type="InterPro" id="IPR009010">
    <property type="entry name" value="Asp_de-COase-like_dom_sf"/>
</dbReference>
<keyword evidence="3" id="KW-0479">Metal-binding</keyword>
<dbReference type="Gene3D" id="3.40.50.12440">
    <property type="match status" value="2"/>
</dbReference>
<dbReference type="GO" id="GO:0046872">
    <property type="term" value="F:metal ion binding"/>
    <property type="evidence" value="ECO:0007669"/>
    <property type="project" value="UniProtKB-KW"/>
</dbReference>
<dbReference type="Pfam" id="PF00384">
    <property type="entry name" value="Molybdopterin"/>
    <property type="match status" value="1"/>
</dbReference>
<dbReference type="InterPro" id="IPR050612">
    <property type="entry name" value="Prok_Mopterin_Oxidored"/>
</dbReference>
<dbReference type="SUPFAM" id="SSF50692">
    <property type="entry name" value="ADC-like"/>
    <property type="match status" value="1"/>
</dbReference>
<evidence type="ECO:0000313" key="9">
    <source>
        <dbReference type="EMBL" id="TMN22225.1"/>
    </source>
</evidence>
<evidence type="ECO:0000256" key="3">
    <source>
        <dbReference type="ARBA" id="ARBA00022723"/>
    </source>
</evidence>
<name>A0A5S3QK35_9BACI</name>
<gene>
    <name evidence="9" type="ORF">FFL34_08850</name>
</gene>
<evidence type="ECO:0000259" key="8">
    <source>
        <dbReference type="PROSITE" id="PS51669"/>
    </source>
</evidence>
<dbReference type="OrthoDB" id="9803192at2"/>
<dbReference type="Pfam" id="PF04879">
    <property type="entry name" value="Molybdop_Fe4S4"/>
    <property type="match status" value="1"/>
</dbReference>
<dbReference type="Gene3D" id="3.40.50.740">
    <property type="match status" value="1"/>
</dbReference>
<dbReference type="Proteomes" id="UP000306980">
    <property type="component" value="Unassembled WGS sequence"/>
</dbReference>
<dbReference type="EMBL" id="VCIA01000001">
    <property type="protein sequence ID" value="TMN22225.1"/>
    <property type="molecule type" value="Genomic_DNA"/>
</dbReference>
<dbReference type="AlphaFoldDB" id="A0A5S3QK35"/>
<dbReference type="Gene3D" id="3.40.228.10">
    <property type="entry name" value="Dimethylsulfoxide Reductase, domain 2"/>
    <property type="match status" value="1"/>
</dbReference>
<dbReference type="InterPro" id="IPR006657">
    <property type="entry name" value="MoPterin_dinucl-bd_dom"/>
</dbReference>
<dbReference type="GO" id="GO:0051536">
    <property type="term" value="F:iron-sulfur cluster binding"/>
    <property type="evidence" value="ECO:0007669"/>
    <property type="project" value="UniProtKB-KW"/>
</dbReference>
<dbReference type="Pfam" id="PF01568">
    <property type="entry name" value="Molydop_binding"/>
    <property type="match status" value="1"/>
</dbReference>
<evidence type="ECO:0000256" key="6">
    <source>
        <dbReference type="ARBA" id="ARBA00023004"/>
    </source>
</evidence>
<comment type="similarity">
    <text evidence="2">Belongs to the prokaryotic molybdopterin-containing oxidoreductase family.</text>
</comment>
<organism evidence="9 10">
    <name type="scientific">Lentibacillus cibarius</name>
    <dbReference type="NCBI Taxonomy" id="2583219"/>
    <lineage>
        <taxon>Bacteria</taxon>
        <taxon>Bacillati</taxon>
        <taxon>Bacillota</taxon>
        <taxon>Bacilli</taxon>
        <taxon>Bacillales</taxon>
        <taxon>Bacillaceae</taxon>
        <taxon>Lentibacillus</taxon>
    </lineage>
</organism>
<evidence type="ECO:0000256" key="2">
    <source>
        <dbReference type="ARBA" id="ARBA00010312"/>
    </source>
</evidence>
<dbReference type="InterPro" id="IPR006656">
    <property type="entry name" value="Mopterin_OxRdtase"/>
</dbReference>
<dbReference type="Gene3D" id="3.30.2070.10">
    <property type="entry name" value="Formate dehydrogenase/DMSO reductase"/>
    <property type="match status" value="1"/>
</dbReference>
<dbReference type="PANTHER" id="PTHR43742">
    <property type="entry name" value="TRIMETHYLAMINE-N-OXIDE REDUCTASE"/>
    <property type="match status" value="1"/>
</dbReference>